<protein>
    <submittedName>
        <fullName evidence="8">MFS domain-containing protein</fullName>
    </submittedName>
</protein>
<comment type="subcellular location">
    <subcellularLocation>
        <location evidence="1">Membrane</location>
        <topology evidence="1">Multi-pass membrane protein</topology>
    </subcellularLocation>
</comment>
<evidence type="ECO:0000313" key="7">
    <source>
        <dbReference type="Proteomes" id="UP000095283"/>
    </source>
</evidence>
<feature type="compositionally biased region" description="Basic and acidic residues" evidence="5">
    <location>
        <begin position="22"/>
        <end position="39"/>
    </location>
</feature>
<sequence>MTVSRGSNGRSWVELKAGRTRAVKDAGRTGQHGLDRGNDSSRIPSYIHFPHKPVPANSNNNYNISGDEMTVERILSVDAMFELDRYQLVVLLFNEMLIFTMLSNVVSLLFNVVIIYTHIYIYYFFNAYFVFNIFGIAQPQLLGCDGIVYNETNKCEQLSAHFDCQIPDLRYEFRSTTVEFGEFCPQYTLTRLDTVLALLGVTNKPRFSTTIQMVGVIFGSALSGQLSDLYGRKRVCCTNYSVGTIFIVENLPTRHRLWLSTVITWAPNYILFSLVAFLANDWRQLARACNVTTIIAIVILAFFLPESPKFLIQKKRKGEAIEALSRINNWKKEENRISHNDIVSIVQNACEKSGHVGKKKYSFLHLYSTKAFAVRTLVASFGMFSLSYVTYGLIFNLDVIKGSIFLNTAISGSLRWIVGAVVALLDHFGGKRVGRKRLHFLTVSVIMLCMAVTFLINVTEYNDKLGNVIRLSTLLAFGITGCVFLQFLLITAEMFPTGIRNIANSHINVCGRIGNVFGPMVFSIPAPILGFPYLLLTALCFTDVLLFQCFLPETKGQPLPSEMPEKKKKTVEDLELISKT</sequence>
<dbReference type="AlphaFoldDB" id="A0A1I7XJ67"/>
<dbReference type="Gene3D" id="1.20.1250.20">
    <property type="entry name" value="MFS general substrate transporter like domains"/>
    <property type="match status" value="1"/>
</dbReference>
<evidence type="ECO:0000256" key="5">
    <source>
        <dbReference type="SAM" id="MobiDB-lite"/>
    </source>
</evidence>
<evidence type="ECO:0000256" key="3">
    <source>
        <dbReference type="ARBA" id="ARBA00022989"/>
    </source>
</evidence>
<dbReference type="SUPFAM" id="SSF103473">
    <property type="entry name" value="MFS general substrate transporter"/>
    <property type="match status" value="1"/>
</dbReference>
<keyword evidence="7" id="KW-1185">Reference proteome</keyword>
<evidence type="ECO:0000256" key="4">
    <source>
        <dbReference type="ARBA" id="ARBA00023136"/>
    </source>
</evidence>
<dbReference type="InterPro" id="IPR005828">
    <property type="entry name" value="MFS_sugar_transport-like"/>
</dbReference>
<feature type="transmembrane region" description="Helical" evidence="6">
    <location>
        <begin position="403"/>
        <end position="425"/>
    </location>
</feature>
<dbReference type="Proteomes" id="UP000095283">
    <property type="component" value="Unplaced"/>
</dbReference>
<proteinExistence type="predicted"/>
<dbReference type="GO" id="GO:0022857">
    <property type="term" value="F:transmembrane transporter activity"/>
    <property type="evidence" value="ECO:0007669"/>
    <property type="project" value="InterPro"/>
</dbReference>
<evidence type="ECO:0000313" key="8">
    <source>
        <dbReference type="WBParaSite" id="Hba_17751"/>
    </source>
</evidence>
<dbReference type="WBParaSite" id="Hba_17751">
    <property type="protein sequence ID" value="Hba_17751"/>
    <property type="gene ID" value="Hba_17751"/>
</dbReference>
<feature type="transmembrane region" description="Helical" evidence="6">
    <location>
        <begin position="88"/>
        <end position="114"/>
    </location>
</feature>
<evidence type="ECO:0000256" key="1">
    <source>
        <dbReference type="ARBA" id="ARBA00004141"/>
    </source>
</evidence>
<keyword evidence="3 6" id="KW-1133">Transmembrane helix</keyword>
<dbReference type="InterPro" id="IPR036259">
    <property type="entry name" value="MFS_trans_sf"/>
</dbReference>
<feature type="transmembrane region" description="Helical" evidence="6">
    <location>
        <begin position="257"/>
        <end position="279"/>
    </location>
</feature>
<reference evidence="8" key="1">
    <citation type="submission" date="2016-11" db="UniProtKB">
        <authorList>
            <consortium name="WormBaseParasite"/>
        </authorList>
    </citation>
    <scope>IDENTIFICATION</scope>
</reference>
<feature type="transmembrane region" description="Helical" evidence="6">
    <location>
        <begin position="468"/>
        <end position="490"/>
    </location>
</feature>
<feature type="transmembrane region" description="Helical" evidence="6">
    <location>
        <begin position="502"/>
        <end position="524"/>
    </location>
</feature>
<accession>A0A1I7XJ67</accession>
<name>A0A1I7XJ67_HETBA</name>
<organism evidence="7 8">
    <name type="scientific">Heterorhabditis bacteriophora</name>
    <name type="common">Entomopathogenic nematode worm</name>
    <dbReference type="NCBI Taxonomy" id="37862"/>
    <lineage>
        <taxon>Eukaryota</taxon>
        <taxon>Metazoa</taxon>
        <taxon>Ecdysozoa</taxon>
        <taxon>Nematoda</taxon>
        <taxon>Chromadorea</taxon>
        <taxon>Rhabditida</taxon>
        <taxon>Rhabditina</taxon>
        <taxon>Rhabditomorpha</taxon>
        <taxon>Strongyloidea</taxon>
        <taxon>Heterorhabditidae</taxon>
        <taxon>Heterorhabditis</taxon>
    </lineage>
</organism>
<feature type="transmembrane region" description="Helical" evidence="6">
    <location>
        <begin position="285"/>
        <end position="305"/>
    </location>
</feature>
<dbReference type="Pfam" id="PF00083">
    <property type="entry name" value="Sugar_tr"/>
    <property type="match status" value="1"/>
</dbReference>
<feature type="transmembrane region" description="Helical" evidence="6">
    <location>
        <begin position="437"/>
        <end position="456"/>
    </location>
</feature>
<evidence type="ECO:0000256" key="6">
    <source>
        <dbReference type="SAM" id="Phobius"/>
    </source>
</evidence>
<evidence type="ECO:0000256" key="2">
    <source>
        <dbReference type="ARBA" id="ARBA00022692"/>
    </source>
</evidence>
<keyword evidence="4 6" id="KW-0472">Membrane</keyword>
<dbReference type="PANTHER" id="PTHR24064">
    <property type="entry name" value="SOLUTE CARRIER FAMILY 22 MEMBER"/>
    <property type="match status" value="1"/>
</dbReference>
<feature type="transmembrane region" description="Helical" evidence="6">
    <location>
        <begin position="372"/>
        <end position="391"/>
    </location>
</feature>
<feature type="region of interest" description="Disordered" evidence="5">
    <location>
        <begin position="22"/>
        <end position="41"/>
    </location>
</feature>
<dbReference type="GO" id="GO:0016020">
    <property type="term" value="C:membrane"/>
    <property type="evidence" value="ECO:0007669"/>
    <property type="project" value="UniProtKB-SubCell"/>
</dbReference>
<keyword evidence="2 6" id="KW-0812">Transmembrane</keyword>
<feature type="transmembrane region" description="Helical" evidence="6">
    <location>
        <begin position="120"/>
        <end position="137"/>
    </location>
</feature>